<feature type="compositionally biased region" description="Polar residues" evidence="1">
    <location>
        <begin position="1464"/>
        <end position="1473"/>
    </location>
</feature>
<dbReference type="Proteomes" id="UP001166286">
    <property type="component" value="Unassembled WGS sequence"/>
</dbReference>
<feature type="compositionally biased region" description="Polar residues" evidence="1">
    <location>
        <begin position="1121"/>
        <end position="1151"/>
    </location>
</feature>
<feature type="compositionally biased region" description="Basic and acidic residues" evidence="1">
    <location>
        <begin position="629"/>
        <end position="642"/>
    </location>
</feature>
<feature type="region of interest" description="Disordered" evidence="1">
    <location>
        <begin position="985"/>
        <end position="1199"/>
    </location>
</feature>
<dbReference type="SUPFAM" id="SSF54928">
    <property type="entry name" value="RNA-binding domain, RBD"/>
    <property type="match status" value="1"/>
</dbReference>
<feature type="region of interest" description="Disordered" evidence="1">
    <location>
        <begin position="312"/>
        <end position="365"/>
    </location>
</feature>
<accession>A0AA39UX63</accession>
<organism evidence="2 3">
    <name type="scientific">Cladonia borealis</name>
    <dbReference type="NCBI Taxonomy" id="184061"/>
    <lineage>
        <taxon>Eukaryota</taxon>
        <taxon>Fungi</taxon>
        <taxon>Dikarya</taxon>
        <taxon>Ascomycota</taxon>
        <taxon>Pezizomycotina</taxon>
        <taxon>Lecanoromycetes</taxon>
        <taxon>OSLEUM clade</taxon>
        <taxon>Lecanoromycetidae</taxon>
        <taxon>Lecanorales</taxon>
        <taxon>Lecanorineae</taxon>
        <taxon>Cladoniaceae</taxon>
        <taxon>Cladonia</taxon>
    </lineage>
</organism>
<dbReference type="EMBL" id="JAFEKC020000024">
    <property type="protein sequence ID" value="KAK0507208.1"/>
    <property type="molecule type" value="Genomic_DNA"/>
</dbReference>
<proteinExistence type="predicted"/>
<dbReference type="InterPro" id="IPR012677">
    <property type="entry name" value="Nucleotide-bd_a/b_plait_sf"/>
</dbReference>
<feature type="compositionally biased region" description="Basic and acidic residues" evidence="1">
    <location>
        <begin position="1800"/>
        <end position="1817"/>
    </location>
</feature>
<reference evidence="2" key="1">
    <citation type="submission" date="2023-03" db="EMBL/GenBank/DDBJ databases">
        <title>Complete genome of Cladonia borealis.</title>
        <authorList>
            <person name="Park H."/>
        </authorList>
    </citation>
    <scope>NUCLEOTIDE SEQUENCE</scope>
    <source>
        <strain evidence="2">ANT050790</strain>
    </source>
</reference>
<feature type="compositionally biased region" description="Polar residues" evidence="1">
    <location>
        <begin position="608"/>
        <end position="622"/>
    </location>
</feature>
<feature type="compositionally biased region" description="Basic and acidic residues" evidence="1">
    <location>
        <begin position="1665"/>
        <end position="1688"/>
    </location>
</feature>
<feature type="compositionally biased region" description="Basic and acidic residues" evidence="1">
    <location>
        <begin position="579"/>
        <end position="588"/>
    </location>
</feature>
<feature type="region of interest" description="Disordered" evidence="1">
    <location>
        <begin position="1971"/>
        <end position="2013"/>
    </location>
</feature>
<feature type="compositionally biased region" description="Basic and acidic residues" evidence="1">
    <location>
        <begin position="1029"/>
        <end position="1042"/>
    </location>
</feature>
<dbReference type="InterPro" id="IPR035979">
    <property type="entry name" value="RBD_domain_sf"/>
</dbReference>
<keyword evidence="3" id="KW-1185">Reference proteome</keyword>
<sequence length="2013" mass="220207">MANIVPLPHQSEHSIFDEPPRNGACLFSTHNGRLAARYAPSRSMPIIMRGDPYDDCMQMVANLRKDFPDICAMVKQPPGYETLYEWFDHRDASIHGAGFLLSVLSHIALQNQVRLYDFVKGWRAANTEAFLGIVPGHTVEHLFTPEDREEYSHDFLMDATVEIKRMQAIEKEQERKRIPEQNSQMTTDQRDFVVSQAPTTAPRVPLDAPRATSNPERHTFQFGPDHIRQIPPPNVQFTGPTGQLPLPRSTGATELLEHIVPGATSRGDFHSDPLGTLGRPYPETVMAVPSRGIPGPYGYITGRPVSLDDRLRNFSGNVPRAKKNPIKRSSDDARTHYDAETGHRSLQNREAPRQYPDLSQNNTQQHLAGPVNMSQIQNVSYPGHHWHSNEHRPHRYPPRIEHMGTRIPAPGPHPQSATLGDAREGIGVLPAEDFRRPRGETNNPQYTHWAPNYESDGQRSVLANMSNTRQSQLQHPPVAGQRAGQGGFLEGGDKIWIGGIPLDFTKDMLMELLEPCRGLRFITDPRSPPYGKAAFIFAFFENPDCALEALERIPQTLFDMLPKGQTLSTNWPKTPGFPRGEHKDRRTLDQSPAKSRKDGKFGSHQHHVSLTNSENRVTTSGGSPAISRKTADVEDRQSRDMVKGTNHRHRNSQPPENGGAMTISRKTTDVLPPPFGAKPATDNIATEVKPTTLPMKIVSETHNPPQHKNTGAHTDPSSNVVTLHPDGNDGSGLGMLAMKDKAVPSQALCPSSVDGVQETVTPPRTKHPNKKKNKSKSSKKTAAVESGITPTSQGLPDVEKTNLPATAEADSSTNSGSKTMDHRSKVEKYDMQNDSDRNVSMKSATTDLPGPCVMSAKDNSTLSNTASAPQGTSLSPLDRPKIHSSLSNSGLEDNSQSNPRDKEQISNVGSQSLASVIPIVPTGLADEPESQAMTRDTSMSTEYNVLFNSSSTVPTSFLATERSNSVAEDSHLKLLTAHAASLERTKQTTAGIDPEQLRSRLEAQADATISETRDTAKSHVKGPQPAIDENVKKGKSKDEVSKKPSIPATPPKPQSSARTPTSSRSPDRKQAPDIPQRSSSLSVSSTPIHTRLKKKPKNFSPVIEEAPGGATTPIDAADGPSETQKSELPTRQSDIVNPSNTSPSAHGGNSRSSKKKRVNDPKTNSSIVHAPTSPTPSSKRQPLPKPEMPFHPEDEGSVAVSTPVIAQQVLPKPERPFCADDGASLPVPRLSEEGQHNVALEYNSLEDLDTHFASDLLSLDSLMKPSLASRSTVEPSSPDMQSYISRLKGRIDEVLAHKSRGTYVKGDGSVPLESQERAWGDVLSTYEYPDKPNSRTDPEKWAFWAADFLRPDSTRHSPLIRELGMNIKYFAATSMKYQYILFECGNDTSALVQEYKEGIALVERMPGSPWAQLKSQEWERLAIDFIRRLMDKYKVSFPNSTEKFDKDTSTASKSKPKGILEQGPSASHQPSGNTVTTILDPLKQRLAKVTDAMAHTKKRGLNISVLAFVREELQYLIKNSPVELTSQVPPEEWELMALHALTRVIGPPLPDQLQKPNVTLDSAEKPSTACSKPPSPTEQPAEDYISSSDPGSGEGRAVIPPSPVPTDRKNPMDEPAGPSRSTSSPPEPTGLMGTCRHQATPELIEGEQEKQKTDVVEGPQTTETELGRGEKLGTKIAQEKTEENHDGQVIRQSGTVIVGQSPEVDKTFGTNAQAMDRTKEKEGDDECDNQGGTRERELQAMQAIGPDRDRSGDGKPHDITIGEPNKQKQVTHEKYGHTTLMDPEALAQDQLTRCAGSNAKLEKEGDFSPRAEQKQVDSTDASNEQPKKQVEIREEHGKSTSENKDSAAAPEDLEKPTREGRVFGALKLEVSDVKSDLETVDAKKDATSAHRYKKGSTHEGEVSTSPSWSSSDAHFTPPGSETYSSPTNSGPSDIEDNTKPPAKVSQAKESAFATRSRGSSMCGKKTYAALAKEHASGSGSGVDRQTEVKSDPWAVPQGEQTWGRGNDLERCRL</sequence>
<feature type="compositionally biased region" description="Polar residues" evidence="1">
    <location>
        <begin position="1902"/>
        <end position="1931"/>
    </location>
</feature>
<feature type="compositionally biased region" description="Polar residues" evidence="1">
    <location>
        <begin position="809"/>
        <end position="818"/>
    </location>
</feature>
<feature type="compositionally biased region" description="Polar residues" evidence="1">
    <location>
        <begin position="1076"/>
        <end position="1088"/>
    </location>
</feature>
<feature type="compositionally biased region" description="Basic and acidic residues" evidence="1">
    <location>
        <begin position="1746"/>
        <end position="1760"/>
    </location>
</feature>
<feature type="compositionally biased region" description="Polar residues" evidence="1">
    <location>
        <begin position="857"/>
        <end position="875"/>
    </location>
</feature>
<comment type="caution">
    <text evidence="2">The sequence shown here is derived from an EMBL/GenBank/DDBJ whole genome shotgun (WGS) entry which is preliminary data.</text>
</comment>
<feature type="compositionally biased region" description="Basic and acidic residues" evidence="1">
    <location>
        <begin position="1869"/>
        <end position="1888"/>
    </location>
</feature>
<evidence type="ECO:0000256" key="1">
    <source>
        <dbReference type="SAM" id="MobiDB-lite"/>
    </source>
</evidence>
<dbReference type="GO" id="GO:0003676">
    <property type="term" value="F:nucleic acid binding"/>
    <property type="evidence" value="ECO:0007669"/>
    <property type="project" value="InterPro"/>
</dbReference>
<feature type="region of interest" description="Disordered" evidence="1">
    <location>
        <begin position="564"/>
        <end position="662"/>
    </location>
</feature>
<dbReference type="Gene3D" id="3.30.70.330">
    <property type="match status" value="1"/>
</dbReference>
<feature type="compositionally biased region" description="Basic and acidic residues" evidence="1">
    <location>
        <begin position="1852"/>
        <end position="1861"/>
    </location>
</feature>
<evidence type="ECO:0008006" key="4">
    <source>
        <dbReference type="Google" id="ProtNLM"/>
    </source>
</evidence>
<feature type="region of interest" description="Disordered" evidence="1">
    <location>
        <begin position="699"/>
        <end position="913"/>
    </location>
</feature>
<feature type="compositionally biased region" description="Basic and acidic residues" evidence="1">
    <location>
        <begin position="328"/>
        <end position="343"/>
    </location>
</feature>
<name>A0AA39UX63_9LECA</name>
<feature type="compositionally biased region" description="Polar residues" evidence="1">
    <location>
        <begin position="884"/>
        <end position="898"/>
    </location>
</feature>
<dbReference type="CDD" id="cd00590">
    <property type="entry name" value="RRM_SF"/>
    <property type="match status" value="1"/>
</dbReference>
<feature type="region of interest" description="Disordered" evidence="1">
    <location>
        <begin position="434"/>
        <end position="453"/>
    </location>
</feature>
<evidence type="ECO:0000313" key="3">
    <source>
        <dbReference type="Proteomes" id="UP001166286"/>
    </source>
</evidence>
<gene>
    <name evidence="2" type="ORF">JMJ35_010246</name>
</gene>
<protein>
    <recommendedName>
        <fullName evidence="4">RRM domain-containing protein</fullName>
    </recommendedName>
</protein>
<feature type="compositionally biased region" description="Low complexity" evidence="1">
    <location>
        <begin position="1055"/>
        <end position="1064"/>
    </location>
</feature>
<feature type="compositionally biased region" description="Polar residues" evidence="1">
    <location>
        <begin position="700"/>
        <end position="721"/>
    </location>
</feature>
<feature type="compositionally biased region" description="Basic residues" evidence="1">
    <location>
        <begin position="764"/>
        <end position="779"/>
    </location>
</feature>
<feature type="region of interest" description="Disordered" evidence="1">
    <location>
        <begin position="1549"/>
        <end position="1958"/>
    </location>
</feature>
<feature type="compositionally biased region" description="Basic and acidic residues" evidence="1">
    <location>
        <begin position="1825"/>
        <end position="1845"/>
    </location>
</feature>
<feature type="region of interest" description="Disordered" evidence="1">
    <location>
        <begin position="1442"/>
        <end position="1473"/>
    </location>
</feature>
<feature type="compositionally biased region" description="Basic and acidic residues" evidence="1">
    <location>
        <begin position="819"/>
        <end position="839"/>
    </location>
</feature>
<evidence type="ECO:0000313" key="2">
    <source>
        <dbReference type="EMBL" id="KAK0507208.1"/>
    </source>
</evidence>